<dbReference type="InterPro" id="IPR001878">
    <property type="entry name" value="Znf_CCHC"/>
</dbReference>
<dbReference type="GO" id="GO:0008270">
    <property type="term" value="F:zinc ion binding"/>
    <property type="evidence" value="ECO:0007669"/>
    <property type="project" value="UniProtKB-KW"/>
</dbReference>
<dbReference type="GO" id="GO:0071038">
    <property type="term" value="P:TRAMP-dependent tRNA surveillance pathway"/>
    <property type="evidence" value="ECO:0007669"/>
    <property type="project" value="TreeGrafter"/>
</dbReference>
<dbReference type="Proteomes" id="UP000292447">
    <property type="component" value="Chromosome II"/>
</dbReference>
<evidence type="ECO:0000313" key="10">
    <source>
        <dbReference type="EMBL" id="QBM87154.1"/>
    </source>
</evidence>
<dbReference type="InterPro" id="IPR016713">
    <property type="entry name" value="Air1/2_Saccharomycetales"/>
</dbReference>
<dbReference type="PANTHER" id="PTHR46543">
    <property type="entry name" value="ZINC FINGER CCHC DOMAIN-CONTAINING PROTEIN 7"/>
    <property type="match status" value="1"/>
</dbReference>
<evidence type="ECO:0000256" key="3">
    <source>
        <dbReference type="ARBA" id="ARBA00022737"/>
    </source>
</evidence>
<evidence type="ECO:0000256" key="5">
    <source>
        <dbReference type="ARBA" id="ARBA00022833"/>
    </source>
</evidence>
<evidence type="ECO:0000259" key="9">
    <source>
        <dbReference type="PROSITE" id="PS50158"/>
    </source>
</evidence>
<keyword evidence="5" id="KW-0862">Zinc</keyword>
<evidence type="ECO:0000256" key="6">
    <source>
        <dbReference type="ARBA" id="ARBA00023242"/>
    </source>
</evidence>
<reference evidence="11" key="1">
    <citation type="submission" date="2019-03" db="EMBL/GenBank/DDBJ databases">
        <title>Snf2 controls pulcherriminic acid biosynthesis and connects pigmentation and antifungal activity of the yeast Metschnikowia pulcherrima.</title>
        <authorList>
            <person name="Gore-Lloyd D."/>
            <person name="Sumann I."/>
            <person name="Brachmann A.O."/>
            <person name="Schneeberger K."/>
            <person name="Ortiz-Merino R.A."/>
            <person name="Moreno-Beltran M."/>
            <person name="Schlaefli M."/>
            <person name="Kirner P."/>
            <person name="Santos Kron A."/>
            <person name="Wolfe K.H."/>
            <person name="Piel J."/>
            <person name="Ahrens C.H."/>
            <person name="Henk D."/>
            <person name="Freimoser F.M."/>
        </authorList>
    </citation>
    <scope>NUCLEOTIDE SEQUENCE [LARGE SCALE GENOMIC DNA]</scope>
    <source>
        <strain evidence="11">APC 1.2</strain>
    </source>
</reference>
<dbReference type="GO" id="GO:0031499">
    <property type="term" value="C:TRAMP complex"/>
    <property type="evidence" value="ECO:0007669"/>
    <property type="project" value="TreeGrafter"/>
</dbReference>
<evidence type="ECO:0000313" key="11">
    <source>
        <dbReference type="Proteomes" id="UP000292447"/>
    </source>
</evidence>
<keyword evidence="4 7" id="KW-0863">Zinc-finger</keyword>
<evidence type="ECO:0000256" key="4">
    <source>
        <dbReference type="ARBA" id="ARBA00022771"/>
    </source>
</evidence>
<evidence type="ECO:0000256" key="1">
    <source>
        <dbReference type="ARBA" id="ARBA00004123"/>
    </source>
</evidence>
<dbReference type="STRING" id="2163413.A0A4P6XNB9"/>
<feature type="compositionally biased region" description="Polar residues" evidence="8">
    <location>
        <begin position="380"/>
        <end position="392"/>
    </location>
</feature>
<organism evidence="10 11">
    <name type="scientific">Metschnikowia aff. pulcherrima</name>
    <dbReference type="NCBI Taxonomy" id="2163413"/>
    <lineage>
        <taxon>Eukaryota</taxon>
        <taxon>Fungi</taxon>
        <taxon>Dikarya</taxon>
        <taxon>Ascomycota</taxon>
        <taxon>Saccharomycotina</taxon>
        <taxon>Pichiomycetes</taxon>
        <taxon>Metschnikowiaceae</taxon>
        <taxon>Metschnikowia</taxon>
    </lineage>
</organism>
<dbReference type="GO" id="GO:0071035">
    <property type="term" value="P:nuclear polyadenylation-dependent rRNA catabolic process"/>
    <property type="evidence" value="ECO:0007669"/>
    <property type="project" value="TreeGrafter"/>
</dbReference>
<dbReference type="PIRSF" id="PIRSF018162">
    <property type="entry name" value="PolyA_pol_Air1/2"/>
    <property type="match status" value="1"/>
</dbReference>
<dbReference type="PANTHER" id="PTHR46543:SF1">
    <property type="entry name" value="ZINC FINGER CCHC DOMAIN-CONTAINING PROTEIN 7"/>
    <property type="match status" value="1"/>
</dbReference>
<sequence>MPEGLSLQERVFHLVPKRQTIYSSANNTRKVRSTNQSHFHLHLSIFSTPTTQLHNAMGLISFAEDTEPDRLEDKLRWKEKAAVAAEPKPERKAKEPAFQKDDVTSLSFEQVNDNADELIELRGAGRYFGVTDPSTGDAINALQGLGPLCDNCHKRGHVRAKCKTVICHKCGVKDDHYETQCPTTIVCSRCGERGHTWAMCTSKKRKQQYCKSCDSHTHSDDNCPSIWRSYLTITCKAGAKLPPSYCYNCGDDFHYGDECPEQRTSRIPNSNGSAFSGNNLPQELRNRYFDKCFGKKTKGFLDNSSRNFSSENGYGNNSYSNSYNNYNDSYNDNYNSYNNGYSNGYGKNYNSGYSNSYNSGYSNNNGNKNTGGGSKKKSSQLAYTPSSKNYEPSRSGYLASKTNGKKAKTGGKSVQASRSGVLPSKQKVTKPNRSGVVSKGKKGKGGMQQFY</sequence>
<dbReference type="GO" id="GO:0071036">
    <property type="term" value="P:nuclear polyadenylation-dependent snoRNA catabolic process"/>
    <property type="evidence" value="ECO:0007669"/>
    <property type="project" value="TreeGrafter"/>
</dbReference>
<evidence type="ECO:0000256" key="2">
    <source>
        <dbReference type="ARBA" id="ARBA00022723"/>
    </source>
</evidence>
<evidence type="ECO:0000256" key="8">
    <source>
        <dbReference type="SAM" id="MobiDB-lite"/>
    </source>
</evidence>
<keyword evidence="3" id="KW-0677">Repeat</keyword>
<feature type="region of interest" description="Disordered" evidence="8">
    <location>
        <begin position="360"/>
        <end position="451"/>
    </location>
</feature>
<dbReference type="InterPro" id="IPR051644">
    <property type="entry name" value="TRAMP_AT-DNA-binding"/>
</dbReference>
<dbReference type="GO" id="GO:0071031">
    <property type="term" value="P:nuclear mRNA surveillance of mRNA 3'-end processing"/>
    <property type="evidence" value="ECO:0007669"/>
    <property type="project" value="TreeGrafter"/>
</dbReference>
<keyword evidence="2" id="KW-0479">Metal-binding</keyword>
<dbReference type="Gene3D" id="4.10.60.10">
    <property type="entry name" value="Zinc finger, CCHC-type"/>
    <property type="match status" value="1"/>
</dbReference>
<protein>
    <submittedName>
        <fullName evidence="10">Protein AIR1/2</fullName>
    </submittedName>
</protein>
<dbReference type="InterPro" id="IPR036875">
    <property type="entry name" value="Znf_CCHC_sf"/>
</dbReference>
<keyword evidence="6" id="KW-0539">Nucleus</keyword>
<keyword evidence="11" id="KW-1185">Reference proteome</keyword>
<dbReference type="GO" id="GO:0071039">
    <property type="term" value="P:nuclear polyadenylation-dependent CUT catabolic process"/>
    <property type="evidence" value="ECO:0007669"/>
    <property type="project" value="TreeGrafter"/>
</dbReference>
<feature type="domain" description="CCHC-type" evidence="9">
    <location>
        <begin position="246"/>
        <end position="261"/>
    </location>
</feature>
<dbReference type="GO" id="GO:0003723">
    <property type="term" value="F:RNA binding"/>
    <property type="evidence" value="ECO:0007669"/>
    <property type="project" value="TreeGrafter"/>
</dbReference>
<dbReference type="GO" id="GO:0071037">
    <property type="term" value="P:nuclear polyadenylation-dependent snRNA catabolic process"/>
    <property type="evidence" value="ECO:0007669"/>
    <property type="project" value="TreeGrafter"/>
</dbReference>
<dbReference type="EMBL" id="CP034457">
    <property type="protein sequence ID" value="QBM87154.1"/>
    <property type="molecule type" value="Genomic_DNA"/>
</dbReference>
<proteinExistence type="predicted"/>
<accession>A0A4P6XNB9</accession>
<dbReference type="AlphaFoldDB" id="A0A4P6XNB9"/>
<name>A0A4P6XNB9_9ASCO</name>
<comment type="subcellular location">
    <subcellularLocation>
        <location evidence="1">Nucleus</location>
    </subcellularLocation>
</comment>
<dbReference type="SUPFAM" id="SSF57756">
    <property type="entry name" value="Retrovirus zinc finger-like domains"/>
    <property type="match status" value="1"/>
</dbReference>
<dbReference type="GO" id="GO:0043633">
    <property type="term" value="P:polyadenylation-dependent RNA catabolic process"/>
    <property type="evidence" value="ECO:0007669"/>
    <property type="project" value="InterPro"/>
</dbReference>
<gene>
    <name evidence="10" type="primary">MPUL0B03530</name>
    <name evidence="10" type="ORF">METSCH_B03530</name>
</gene>
<evidence type="ECO:0000256" key="7">
    <source>
        <dbReference type="PROSITE-ProRule" id="PRU00047"/>
    </source>
</evidence>
<dbReference type="PROSITE" id="PS50158">
    <property type="entry name" value="ZF_CCHC"/>
    <property type="match status" value="1"/>
</dbReference>
<dbReference type="SMART" id="SM00343">
    <property type="entry name" value="ZnF_C2HC"/>
    <property type="match status" value="5"/>
</dbReference>